<feature type="transmembrane region" description="Helical" evidence="5">
    <location>
        <begin position="388"/>
        <end position="406"/>
    </location>
</feature>
<keyword evidence="8" id="KW-1185">Reference proteome</keyword>
<evidence type="ECO:0000313" key="8">
    <source>
        <dbReference type="Proteomes" id="UP001596505"/>
    </source>
</evidence>
<organism evidence="7 8">
    <name type="scientific">Scopulibacillus cellulosilyticus</name>
    <dbReference type="NCBI Taxonomy" id="2665665"/>
    <lineage>
        <taxon>Bacteria</taxon>
        <taxon>Bacillati</taxon>
        <taxon>Bacillota</taxon>
        <taxon>Bacilli</taxon>
        <taxon>Bacillales</taxon>
        <taxon>Sporolactobacillaceae</taxon>
        <taxon>Scopulibacillus</taxon>
    </lineage>
</organism>
<dbReference type="PANTHER" id="PTHR42770">
    <property type="entry name" value="AMINO ACID TRANSPORTER-RELATED"/>
    <property type="match status" value="1"/>
</dbReference>
<accession>A0ABW2PXW7</accession>
<protein>
    <submittedName>
        <fullName evidence="7">APC family permease</fullName>
    </submittedName>
</protein>
<name>A0ABW2PXW7_9BACL</name>
<sequence length="459" mass="49689">MQSHNITLDRSLKLLPLVLFGLAYMDPMTVFETYGVGVKSSHGMLASAYLLTLITMLFTGFSYGKMVKAFPVAGSAYTYVQKSISPHLGFIVGWVILLDYVLLPMINMLIAGTYLANTFQGIPARVWVLLTIIIVTGINVIGIKLNTRVNGILLLYVALVMIFFFVLSVKTVLSGTGTGHLLSISPFINTDGSLKNVLSGAALVSLSFLGFDAITTLSEETIEPTKNIPKAIMLALFIAGIAFVGVAYLAHLVHPNIASFKNIDTASTSVAKVIGGNIFSAVLLAGIVTATSASALASHASAARLLFVMGRDNVIPKNVFGYVHSRFKTPIFNVLIIGLFSCTGLFLNLETASTLINFGAFVSFIFVNISVIAYYFVRKRERSVKGVITNLIFPIVGALLTLTLWINLGFDSLSVGLTWLVIGFVYLIFLTKGFKKQPPQFDLQAADDDNYEQKETTSA</sequence>
<dbReference type="Pfam" id="PF00324">
    <property type="entry name" value="AA_permease"/>
    <property type="match status" value="1"/>
</dbReference>
<feature type="transmembrane region" description="Helical" evidence="5">
    <location>
        <begin position="412"/>
        <end position="430"/>
    </location>
</feature>
<evidence type="ECO:0000313" key="7">
    <source>
        <dbReference type="EMBL" id="MFC7392228.1"/>
    </source>
</evidence>
<feature type="domain" description="Amino acid permease/ SLC12A" evidence="6">
    <location>
        <begin position="41"/>
        <end position="407"/>
    </location>
</feature>
<gene>
    <name evidence="7" type="ORF">ACFQRG_04465</name>
</gene>
<evidence type="ECO:0000256" key="4">
    <source>
        <dbReference type="ARBA" id="ARBA00023136"/>
    </source>
</evidence>
<feature type="transmembrane region" description="Helical" evidence="5">
    <location>
        <begin position="84"/>
        <end position="110"/>
    </location>
</feature>
<evidence type="ECO:0000256" key="1">
    <source>
        <dbReference type="ARBA" id="ARBA00004141"/>
    </source>
</evidence>
<feature type="transmembrane region" description="Helical" evidence="5">
    <location>
        <begin position="331"/>
        <end position="349"/>
    </location>
</feature>
<dbReference type="Proteomes" id="UP001596505">
    <property type="component" value="Unassembled WGS sequence"/>
</dbReference>
<reference evidence="8" key="1">
    <citation type="journal article" date="2019" name="Int. J. Syst. Evol. Microbiol.">
        <title>The Global Catalogue of Microorganisms (GCM) 10K type strain sequencing project: providing services to taxonomists for standard genome sequencing and annotation.</title>
        <authorList>
            <consortium name="The Broad Institute Genomics Platform"/>
            <consortium name="The Broad Institute Genome Sequencing Center for Infectious Disease"/>
            <person name="Wu L."/>
            <person name="Ma J."/>
        </authorList>
    </citation>
    <scope>NUCLEOTIDE SEQUENCE [LARGE SCALE GENOMIC DNA]</scope>
    <source>
        <strain evidence="8">CGMCC 1.16305</strain>
    </source>
</reference>
<keyword evidence="4 5" id="KW-0472">Membrane</keyword>
<dbReference type="PANTHER" id="PTHR42770:SF8">
    <property type="entry name" value="PUTRESCINE IMPORTER PUUP"/>
    <property type="match status" value="1"/>
</dbReference>
<comment type="subcellular location">
    <subcellularLocation>
        <location evidence="1">Membrane</location>
        <topology evidence="1">Multi-pass membrane protein</topology>
    </subcellularLocation>
</comment>
<evidence type="ECO:0000256" key="2">
    <source>
        <dbReference type="ARBA" id="ARBA00022692"/>
    </source>
</evidence>
<feature type="transmembrane region" description="Helical" evidence="5">
    <location>
        <begin position="193"/>
        <end position="211"/>
    </location>
</feature>
<feature type="transmembrane region" description="Helical" evidence="5">
    <location>
        <begin position="232"/>
        <end position="253"/>
    </location>
</feature>
<dbReference type="PIRSF" id="PIRSF006060">
    <property type="entry name" value="AA_transporter"/>
    <property type="match status" value="1"/>
</dbReference>
<keyword evidence="2 5" id="KW-0812">Transmembrane</keyword>
<feature type="transmembrane region" description="Helical" evidence="5">
    <location>
        <begin position="355"/>
        <end position="376"/>
    </location>
</feature>
<dbReference type="RefSeq" id="WP_380964103.1">
    <property type="nucleotide sequence ID" value="NZ_JBHTCO010000004.1"/>
</dbReference>
<feature type="transmembrane region" description="Helical" evidence="5">
    <location>
        <begin position="122"/>
        <end position="141"/>
    </location>
</feature>
<dbReference type="InterPro" id="IPR050367">
    <property type="entry name" value="APC_superfamily"/>
</dbReference>
<dbReference type="Gene3D" id="1.20.1740.10">
    <property type="entry name" value="Amino acid/polyamine transporter I"/>
    <property type="match status" value="1"/>
</dbReference>
<feature type="transmembrane region" description="Helical" evidence="5">
    <location>
        <begin position="153"/>
        <end position="173"/>
    </location>
</feature>
<feature type="transmembrane region" description="Helical" evidence="5">
    <location>
        <begin position="273"/>
        <end position="297"/>
    </location>
</feature>
<feature type="transmembrane region" description="Helical" evidence="5">
    <location>
        <begin position="12"/>
        <end position="31"/>
    </location>
</feature>
<dbReference type="InterPro" id="IPR004841">
    <property type="entry name" value="AA-permease/SLC12A_dom"/>
</dbReference>
<evidence type="ECO:0000259" key="6">
    <source>
        <dbReference type="Pfam" id="PF00324"/>
    </source>
</evidence>
<proteinExistence type="predicted"/>
<evidence type="ECO:0000256" key="3">
    <source>
        <dbReference type="ARBA" id="ARBA00022989"/>
    </source>
</evidence>
<feature type="transmembrane region" description="Helical" evidence="5">
    <location>
        <begin position="43"/>
        <end position="63"/>
    </location>
</feature>
<keyword evidence="3 5" id="KW-1133">Transmembrane helix</keyword>
<dbReference type="EMBL" id="JBHTCO010000004">
    <property type="protein sequence ID" value="MFC7392228.1"/>
    <property type="molecule type" value="Genomic_DNA"/>
</dbReference>
<comment type="caution">
    <text evidence="7">The sequence shown here is derived from an EMBL/GenBank/DDBJ whole genome shotgun (WGS) entry which is preliminary data.</text>
</comment>
<evidence type="ECO:0000256" key="5">
    <source>
        <dbReference type="SAM" id="Phobius"/>
    </source>
</evidence>